<dbReference type="InterPro" id="IPR050121">
    <property type="entry name" value="Cytochrome_P450_monoxygenase"/>
</dbReference>
<dbReference type="Gene3D" id="1.10.630.10">
    <property type="entry name" value="Cytochrome P450"/>
    <property type="match status" value="1"/>
</dbReference>
<dbReference type="Pfam" id="PF00067">
    <property type="entry name" value="p450"/>
    <property type="match status" value="1"/>
</dbReference>
<dbReference type="OrthoDB" id="1470350at2759"/>
<dbReference type="GO" id="GO:0004497">
    <property type="term" value="F:monooxygenase activity"/>
    <property type="evidence" value="ECO:0007669"/>
    <property type="project" value="InterPro"/>
</dbReference>
<dbReference type="PANTHER" id="PTHR24305:SF96">
    <property type="entry name" value="CYTOCHROME P450 MONOOXYGENASE STCB-RELATED"/>
    <property type="match status" value="1"/>
</dbReference>
<keyword evidence="4" id="KW-1185">Reference proteome</keyword>
<comment type="caution">
    <text evidence="3">The sequence shown here is derived from an EMBL/GenBank/DDBJ whole genome shotgun (WGS) entry which is preliminary data.</text>
</comment>
<dbReference type="InterPro" id="IPR002401">
    <property type="entry name" value="Cyt_P450_E_grp-I"/>
</dbReference>
<dbReference type="InterPro" id="IPR036396">
    <property type="entry name" value="Cyt_P450_sf"/>
</dbReference>
<sequence>FYYAKRALGGPLAKIPRPLVARWTRYVLSYHILRGNRMQYINQLHNRYGPVVRVSPFEIAINDPDGVKTIQKVSGGFDKGPWYDSTGPGLLGMRDHVKHSRQRRLLAHPLINTSLMSFEPLVQAKINLAMDQIERECARIGVSDIYKWFSLMTTDIIGDLTFGSSFRMFERGEKDQYVLDLQSIMTDVHVRAELSPFINVLFYLPLPQAKEIQNRLGRIIEYGRQSMNRLRTAIETGSLKTPIFFSMIMDPKDTENSLTELEMQEEAAEFMITGTNTTSNTLTYLVWAILKHPQIRKRLEKEVAELSHNYTDSEGVREVSFRIYNGEGVVC</sequence>
<comment type="similarity">
    <text evidence="1">Belongs to the cytochrome P450 family.</text>
</comment>
<keyword evidence="2" id="KW-0560">Oxidoreductase</keyword>
<dbReference type="PANTHER" id="PTHR24305">
    <property type="entry name" value="CYTOCHROME P450"/>
    <property type="match status" value="1"/>
</dbReference>
<dbReference type="Proteomes" id="UP000700596">
    <property type="component" value="Unassembled WGS sequence"/>
</dbReference>
<reference evidence="3" key="1">
    <citation type="journal article" date="2021" name="Nat. Commun.">
        <title>Genetic determinants of endophytism in the Arabidopsis root mycobiome.</title>
        <authorList>
            <person name="Mesny F."/>
            <person name="Miyauchi S."/>
            <person name="Thiergart T."/>
            <person name="Pickel B."/>
            <person name="Atanasova L."/>
            <person name="Karlsson M."/>
            <person name="Huettel B."/>
            <person name="Barry K.W."/>
            <person name="Haridas S."/>
            <person name="Chen C."/>
            <person name="Bauer D."/>
            <person name="Andreopoulos W."/>
            <person name="Pangilinan J."/>
            <person name="LaButti K."/>
            <person name="Riley R."/>
            <person name="Lipzen A."/>
            <person name="Clum A."/>
            <person name="Drula E."/>
            <person name="Henrissat B."/>
            <person name="Kohler A."/>
            <person name="Grigoriev I.V."/>
            <person name="Martin F.M."/>
            <person name="Hacquard S."/>
        </authorList>
    </citation>
    <scope>NUCLEOTIDE SEQUENCE</scope>
    <source>
        <strain evidence="3">MPI-CAGE-CH-0243</strain>
    </source>
</reference>
<dbReference type="PRINTS" id="PR00463">
    <property type="entry name" value="EP450I"/>
</dbReference>
<dbReference type="GO" id="GO:0020037">
    <property type="term" value="F:heme binding"/>
    <property type="evidence" value="ECO:0007669"/>
    <property type="project" value="InterPro"/>
</dbReference>
<dbReference type="AlphaFoldDB" id="A0A9P9IY75"/>
<proteinExistence type="inferred from homology"/>
<gene>
    <name evidence="3" type="ORF">B0J11DRAFT_595693</name>
</gene>
<evidence type="ECO:0000256" key="2">
    <source>
        <dbReference type="ARBA" id="ARBA00023002"/>
    </source>
</evidence>
<name>A0A9P9IY75_9PLEO</name>
<dbReference type="InterPro" id="IPR001128">
    <property type="entry name" value="Cyt_P450"/>
</dbReference>
<accession>A0A9P9IY75</accession>
<evidence type="ECO:0000313" key="3">
    <source>
        <dbReference type="EMBL" id="KAH7134869.1"/>
    </source>
</evidence>
<feature type="non-terminal residue" evidence="3">
    <location>
        <position position="331"/>
    </location>
</feature>
<dbReference type="GO" id="GO:0016705">
    <property type="term" value="F:oxidoreductase activity, acting on paired donors, with incorporation or reduction of molecular oxygen"/>
    <property type="evidence" value="ECO:0007669"/>
    <property type="project" value="InterPro"/>
</dbReference>
<protein>
    <submittedName>
        <fullName evidence="3">Cytochrome P450</fullName>
    </submittedName>
</protein>
<dbReference type="GO" id="GO:0005506">
    <property type="term" value="F:iron ion binding"/>
    <property type="evidence" value="ECO:0007669"/>
    <property type="project" value="InterPro"/>
</dbReference>
<evidence type="ECO:0000256" key="1">
    <source>
        <dbReference type="ARBA" id="ARBA00010617"/>
    </source>
</evidence>
<organism evidence="3 4">
    <name type="scientific">Dendryphion nanum</name>
    <dbReference type="NCBI Taxonomy" id="256645"/>
    <lineage>
        <taxon>Eukaryota</taxon>
        <taxon>Fungi</taxon>
        <taxon>Dikarya</taxon>
        <taxon>Ascomycota</taxon>
        <taxon>Pezizomycotina</taxon>
        <taxon>Dothideomycetes</taxon>
        <taxon>Pleosporomycetidae</taxon>
        <taxon>Pleosporales</taxon>
        <taxon>Torulaceae</taxon>
        <taxon>Dendryphion</taxon>
    </lineage>
</organism>
<dbReference type="EMBL" id="JAGMWT010000002">
    <property type="protein sequence ID" value="KAH7134869.1"/>
    <property type="molecule type" value="Genomic_DNA"/>
</dbReference>
<evidence type="ECO:0000313" key="4">
    <source>
        <dbReference type="Proteomes" id="UP000700596"/>
    </source>
</evidence>
<dbReference type="SUPFAM" id="SSF48264">
    <property type="entry name" value="Cytochrome P450"/>
    <property type="match status" value="1"/>
</dbReference>